<dbReference type="Proteomes" id="UP000735302">
    <property type="component" value="Unassembled WGS sequence"/>
</dbReference>
<reference evidence="1 2" key="1">
    <citation type="journal article" date="2021" name="Elife">
        <title>Chloroplast acquisition without the gene transfer in kleptoplastic sea slugs, Plakobranchus ocellatus.</title>
        <authorList>
            <person name="Maeda T."/>
            <person name="Takahashi S."/>
            <person name="Yoshida T."/>
            <person name="Shimamura S."/>
            <person name="Takaki Y."/>
            <person name="Nagai Y."/>
            <person name="Toyoda A."/>
            <person name="Suzuki Y."/>
            <person name="Arimoto A."/>
            <person name="Ishii H."/>
            <person name="Satoh N."/>
            <person name="Nishiyama T."/>
            <person name="Hasebe M."/>
            <person name="Maruyama T."/>
            <person name="Minagawa J."/>
            <person name="Obokata J."/>
            <person name="Shigenobu S."/>
        </authorList>
    </citation>
    <scope>NUCLEOTIDE SEQUENCE [LARGE SCALE GENOMIC DNA]</scope>
</reference>
<accession>A0AAV3YIU4</accession>
<protein>
    <submittedName>
        <fullName evidence="1">Carboxyl-terminal pdz ligand of neuronal nitric oxide synthase protein-like</fullName>
    </submittedName>
</protein>
<comment type="caution">
    <text evidence="1">The sequence shown here is derived from an EMBL/GenBank/DDBJ whole genome shotgun (WGS) entry which is preliminary data.</text>
</comment>
<sequence length="151" mass="17504">MPSKKAYDLVPDDGYDSRIPLHNEEAFQHGLQFQAKPQCTHSVRVLTHKKATAQQSLQKLMCLPCAKITIFGIFVYLRPGAFYRFAVMCSIPGTRRVKDVSTYYGQFAWHCHVVYSPLDMWTRMNFTYNKPVYQIPDDCCTMFGLCVMFRV</sequence>
<gene>
    <name evidence="1" type="ORF">PoB_000915500</name>
</gene>
<evidence type="ECO:0000313" key="2">
    <source>
        <dbReference type="Proteomes" id="UP000735302"/>
    </source>
</evidence>
<dbReference type="EMBL" id="BLXT01001025">
    <property type="protein sequence ID" value="GFN82649.1"/>
    <property type="molecule type" value="Genomic_DNA"/>
</dbReference>
<keyword evidence="2" id="KW-1185">Reference proteome</keyword>
<organism evidence="1 2">
    <name type="scientific">Plakobranchus ocellatus</name>
    <dbReference type="NCBI Taxonomy" id="259542"/>
    <lineage>
        <taxon>Eukaryota</taxon>
        <taxon>Metazoa</taxon>
        <taxon>Spiralia</taxon>
        <taxon>Lophotrochozoa</taxon>
        <taxon>Mollusca</taxon>
        <taxon>Gastropoda</taxon>
        <taxon>Heterobranchia</taxon>
        <taxon>Euthyneura</taxon>
        <taxon>Panpulmonata</taxon>
        <taxon>Sacoglossa</taxon>
        <taxon>Placobranchoidea</taxon>
        <taxon>Plakobranchidae</taxon>
        <taxon>Plakobranchus</taxon>
    </lineage>
</organism>
<evidence type="ECO:0000313" key="1">
    <source>
        <dbReference type="EMBL" id="GFN82649.1"/>
    </source>
</evidence>
<proteinExistence type="predicted"/>
<name>A0AAV3YIU4_9GAST</name>
<dbReference type="AlphaFoldDB" id="A0AAV3YIU4"/>